<comment type="caution">
    <text evidence="2">The sequence shown here is derived from an EMBL/GenBank/DDBJ whole genome shotgun (WGS) entry which is preliminary data.</text>
</comment>
<evidence type="ECO:0000313" key="2">
    <source>
        <dbReference type="EMBL" id="MFD1779617.1"/>
    </source>
</evidence>
<organism evidence="2 3">
    <name type="scientific">Fredinandcohnia salidurans</name>
    <dbReference type="NCBI Taxonomy" id="2595041"/>
    <lineage>
        <taxon>Bacteria</taxon>
        <taxon>Bacillati</taxon>
        <taxon>Bacillota</taxon>
        <taxon>Bacilli</taxon>
        <taxon>Bacillales</taxon>
        <taxon>Bacillaceae</taxon>
        <taxon>Fredinandcohnia</taxon>
    </lineage>
</organism>
<name>A0ABW4MQB9_9BACI</name>
<dbReference type="RefSeq" id="WP_180271529.1">
    <property type="nucleotide sequence ID" value="NZ_JBHUEK010000020.1"/>
</dbReference>
<sequence length="48" mass="4937">MKIAKVLFVLGALVFPLGIYLSSYTPVGVVLAIAGGLTVFLSTPAIQS</sequence>
<reference evidence="3" key="1">
    <citation type="journal article" date="2019" name="Int. J. Syst. Evol. Microbiol.">
        <title>The Global Catalogue of Microorganisms (GCM) 10K type strain sequencing project: providing services to taxonomists for standard genome sequencing and annotation.</title>
        <authorList>
            <consortium name="The Broad Institute Genomics Platform"/>
            <consortium name="The Broad Institute Genome Sequencing Center for Infectious Disease"/>
            <person name="Wu L."/>
            <person name="Ma J."/>
        </authorList>
    </citation>
    <scope>NUCLEOTIDE SEQUENCE [LARGE SCALE GENOMIC DNA]</scope>
    <source>
        <strain evidence="3">CCUG 15531</strain>
    </source>
</reference>
<evidence type="ECO:0000256" key="1">
    <source>
        <dbReference type="SAM" id="Phobius"/>
    </source>
</evidence>
<proteinExistence type="predicted"/>
<protein>
    <submittedName>
        <fullName evidence="2">Uncharacterized protein</fullName>
    </submittedName>
</protein>
<gene>
    <name evidence="2" type="ORF">ACFSFW_13215</name>
</gene>
<keyword evidence="1" id="KW-1133">Transmembrane helix</keyword>
<evidence type="ECO:0000313" key="3">
    <source>
        <dbReference type="Proteomes" id="UP001597227"/>
    </source>
</evidence>
<keyword evidence="1" id="KW-0472">Membrane</keyword>
<keyword evidence="1" id="KW-0812">Transmembrane</keyword>
<accession>A0ABW4MQB9</accession>
<dbReference type="EMBL" id="JBHUEK010000020">
    <property type="protein sequence ID" value="MFD1779617.1"/>
    <property type="molecule type" value="Genomic_DNA"/>
</dbReference>
<feature type="transmembrane region" description="Helical" evidence="1">
    <location>
        <begin position="29"/>
        <end position="46"/>
    </location>
</feature>
<keyword evidence="3" id="KW-1185">Reference proteome</keyword>
<dbReference type="Proteomes" id="UP001597227">
    <property type="component" value="Unassembled WGS sequence"/>
</dbReference>